<dbReference type="OrthoDB" id="31842at10239"/>
<dbReference type="EMBL" id="KC595512">
    <property type="protein sequence ID" value="AGR46878.1"/>
    <property type="molecule type" value="Genomic_DNA"/>
</dbReference>
<evidence type="ECO:0000313" key="1">
    <source>
        <dbReference type="EMBL" id="AGR46878.1"/>
    </source>
</evidence>
<evidence type="ECO:0000313" key="2">
    <source>
        <dbReference type="Proteomes" id="UP000015092"/>
    </source>
</evidence>
<organism evidence="1 2">
    <name type="scientific">Bacillus phage JL</name>
    <dbReference type="NCBI Taxonomy" id="1296655"/>
    <lineage>
        <taxon>Viruses</taxon>
        <taxon>Duplodnaviria</taxon>
        <taxon>Heunggongvirae</taxon>
        <taxon>Uroviricota</taxon>
        <taxon>Caudoviricetes</taxon>
        <taxon>Herelleviridae</taxon>
        <taxon>Spounavirinae</taxon>
        <taxon>Siminovitchvirus</taxon>
        <taxon>Siminovitchvirus JL</taxon>
    </lineage>
</organism>
<dbReference type="KEGG" id="vg:26642332"/>
<protein>
    <submittedName>
        <fullName evidence="1">Uncharacterized protein</fullName>
    </submittedName>
</protein>
<dbReference type="GeneID" id="26642332"/>
<dbReference type="RefSeq" id="YP_009215990.1">
    <property type="nucleotide sequence ID" value="NC_028982.1"/>
</dbReference>
<reference evidence="1 2" key="1">
    <citation type="journal article" date="2014" name="Genome Announc.">
        <title>Genome Sequences of Three Novel Bacillus cereus Bacteriophages.</title>
        <authorList>
            <person name="Grose J.H."/>
            <person name="Jensen J.D."/>
            <person name="Merrill B.D."/>
            <person name="Fisher J.N."/>
            <person name="Burnett S.H."/>
            <person name="Breakwell D.P."/>
        </authorList>
    </citation>
    <scope>NUCLEOTIDE SEQUENCE [LARGE SCALE GENOMIC DNA]</scope>
</reference>
<proteinExistence type="predicted"/>
<accession>S5M8N8</accession>
<sequence>MLASTNNDEAIQKMLNDNCEVQFIRIHNGEVRELCMERFGKAFVVRFAPLSAPKIMKPEYSVHKVGRNGREIRVASFFVEELEDNMANFGFRDGMLDEWYGKLIDNPNERFYNSNHTFYIARTPESERGFKNSILPY</sequence>
<keyword evidence="2" id="KW-1185">Reference proteome</keyword>
<gene>
    <name evidence="1" type="ORF">JL_214</name>
</gene>
<name>S5M8N8_9CAUD</name>
<dbReference type="Proteomes" id="UP000015092">
    <property type="component" value="Segment"/>
</dbReference>